<dbReference type="SUPFAM" id="SSF88946">
    <property type="entry name" value="Sigma2 domain of RNA polymerase sigma factors"/>
    <property type="match status" value="1"/>
</dbReference>
<dbReference type="Gene3D" id="1.10.10.10">
    <property type="entry name" value="Winged helix-like DNA-binding domain superfamily/Winged helix DNA-binding domain"/>
    <property type="match status" value="1"/>
</dbReference>
<accession>A0A2U3N4K5</accession>
<dbReference type="Pfam" id="PF08281">
    <property type="entry name" value="Sigma70_r4_2"/>
    <property type="match status" value="1"/>
</dbReference>
<dbReference type="PANTHER" id="PTHR43133">
    <property type="entry name" value="RNA POLYMERASE ECF-TYPE SIGMA FACTO"/>
    <property type="match status" value="1"/>
</dbReference>
<dbReference type="InterPro" id="IPR039425">
    <property type="entry name" value="RNA_pol_sigma-70-like"/>
</dbReference>
<dbReference type="SUPFAM" id="SSF88659">
    <property type="entry name" value="Sigma3 and sigma4 domains of RNA polymerase sigma factors"/>
    <property type="match status" value="1"/>
</dbReference>
<feature type="domain" description="RNA polymerase sigma factor 70 region 4 type 2" evidence="6">
    <location>
        <begin position="114"/>
        <end position="157"/>
    </location>
</feature>
<dbReference type="FunCoup" id="A0A2U3N4K5">
    <property type="interactions" value="110"/>
</dbReference>
<dbReference type="InterPro" id="IPR013249">
    <property type="entry name" value="RNA_pol_sigma70_r4_t2"/>
</dbReference>
<dbReference type="InterPro" id="IPR014284">
    <property type="entry name" value="RNA_pol_sigma-70_dom"/>
</dbReference>
<dbReference type="Pfam" id="PF04542">
    <property type="entry name" value="Sigma70_r2"/>
    <property type="match status" value="1"/>
</dbReference>
<protein>
    <submittedName>
        <fullName evidence="7">Putative RNA polymerase sigma factor FecI</fullName>
    </submittedName>
</protein>
<dbReference type="PANTHER" id="PTHR43133:SF63">
    <property type="entry name" value="RNA POLYMERASE SIGMA FACTOR FECI-RELATED"/>
    <property type="match status" value="1"/>
</dbReference>
<evidence type="ECO:0000259" key="6">
    <source>
        <dbReference type="Pfam" id="PF08281"/>
    </source>
</evidence>
<feature type="domain" description="RNA polymerase sigma-70 region 2" evidence="5">
    <location>
        <begin position="11"/>
        <end position="77"/>
    </location>
</feature>
<evidence type="ECO:0000256" key="4">
    <source>
        <dbReference type="ARBA" id="ARBA00023163"/>
    </source>
</evidence>
<organism evidence="7 8">
    <name type="scientific">Acinetobacter stercoris</name>
    <dbReference type="NCBI Taxonomy" id="2126983"/>
    <lineage>
        <taxon>Bacteria</taxon>
        <taxon>Pseudomonadati</taxon>
        <taxon>Pseudomonadota</taxon>
        <taxon>Gammaproteobacteria</taxon>
        <taxon>Moraxellales</taxon>
        <taxon>Moraxellaceae</taxon>
        <taxon>Acinetobacter</taxon>
    </lineage>
</organism>
<reference evidence="8" key="1">
    <citation type="submission" date="2018-03" db="EMBL/GenBank/DDBJ databases">
        <authorList>
            <person name="Blom J."/>
        </authorList>
    </citation>
    <scope>NUCLEOTIDE SEQUENCE [LARGE SCALE GENOMIC DNA]</scope>
    <source>
        <strain evidence="8">KPC-SM-21</strain>
    </source>
</reference>
<dbReference type="AlphaFoldDB" id="A0A2U3N4K5"/>
<dbReference type="InParanoid" id="A0A2U3N4K5"/>
<evidence type="ECO:0000256" key="1">
    <source>
        <dbReference type="ARBA" id="ARBA00010641"/>
    </source>
</evidence>
<dbReference type="InterPro" id="IPR007627">
    <property type="entry name" value="RNA_pol_sigma70_r2"/>
</dbReference>
<dbReference type="NCBIfam" id="TIGR02937">
    <property type="entry name" value="sigma70-ECF"/>
    <property type="match status" value="1"/>
</dbReference>
<evidence type="ECO:0000256" key="2">
    <source>
        <dbReference type="ARBA" id="ARBA00023015"/>
    </source>
</evidence>
<keyword evidence="2" id="KW-0805">Transcription regulation</keyword>
<keyword evidence="3" id="KW-0731">Sigma factor</keyword>
<dbReference type="Gene3D" id="1.10.1740.10">
    <property type="match status" value="1"/>
</dbReference>
<evidence type="ECO:0000313" key="7">
    <source>
        <dbReference type="EMBL" id="SPL72583.1"/>
    </source>
</evidence>
<dbReference type="InterPro" id="IPR013324">
    <property type="entry name" value="RNA_pol_sigma_r3/r4-like"/>
</dbReference>
<dbReference type="Proteomes" id="UP000245974">
    <property type="component" value="Unassembled WGS sequence"/>
</dbReference>
<dbReference type="OrthoDB" id="9797134at2"/>
<dbReference type="EMBL" id="OOGT01000359">
    <property type="protein sequence ID" value="SPL72583.1"/>
    <property type="molecule type" value="Genomic_DNA"/>
</dbReference>
<comment type="similarity">
    <text evidence="1">Belongs to the sigma-70 factor family. ECF subfamily.</text>
</comment>
<evidence type="ECO:0000256" key="3">
    <source>
        <dbReference type="ARBA" id="ARBA00023082"/>
    </source>
</evidence>
<evidence type="ECO:0000313" key="8">
    <source>
        <dbReference type="Proteomes" id="UP000245974"/>
    </source>
</evidence>
<dbReference type="InterPro" id="IPR013325">
    <property type="entry name" value="RNA_pol_sigma_r2"/>
</dbReference>
<keyword evidence="8" id="KW-1185">Reference proteome</keyword>
<evidence type="ECO:0000259" key="5">
    <source>
        <dbReference type="Pfam" id="PF04542"/>
    </source>
</evidence>
<proteinExistence type="inferred from homology"/>
<gene>
    <name evidence="7" type="primary">fecI_2</name>
    <name evidence="7" type="ORF">KPC_3761</name>
</gene>
<dbReference type="GO" id="GO:0016987">
    <property type="term" value="F:sigma factor activity"/>
    <property type="evidence" value="ECO:0007669"/>
    <property type="project" value="UniProtKB-KW"/>
</dbReference>
<sequence>MNKLPAVIDHLYRNHHSWLYQWLRTKIGNSEQAADLVQDTFIKIIQTRDELLGIKEPRAYLTSIAKNLLIDHVRRKKIEQAYLDGLSHLQFTLDNIPSPEDQMQLIQAVDQLCQILEQVSEKAQKAFIWHYLDGFTHREIAEKLQVSTKMVQKYLAQCLIQCYLVRTEMEELV</sequence>
<name>A0A2U3N4K5_9GAMM</name>
<dbReference type="GO" id="GO:0006352">
    <property type="term" value="P:DNA-templated transcription initiation"/>
    <property type="evidence" value="ECO:0007669"/>
    <property type="project" value="InterPro"/>
</dbReference>
<dbReference type="InterPro" id="IPR036388">
    <property type="entry name" value="WH-like_DNA-bd_sf"/>
</dbReference>
<dbReference type="GO" id="GO:0003677">
    <property type="term" value="F:DNA binding"/>
    <property type="evidence" value="ECO:0007669"/>
    <property type="project" value="InterPro"/>
</dbReference>
<keyword evidence="4" id="KW-0804">Transcription</keyword>